<evidence type="ECO:0000313" key="3">
    <source>
        <dbReference type="Proteomes" id="UP000735302"/>
    </source>
</evidence>
<accession>A0AAV3ZF71</accession>
<proteinExistence type="predicted"/>
<feature type="compositionally biased region" description="Polar residues" evidence="1">
    <location>
        <begin position="76"/>
        <end position="86"/>
    </location>
</feature>
<keyword evidence="3" id="KW-1185">Reference proteome</keyword>
<gene>
    <name evidence="2" type="ORF">PoB_002049400</name>
</gene>
<reference evidence="2 3" key="1">
    <citation type="journal article" date="2021" name="Elife">
        <title>Chloroplast acquisition without the gene transfer in kleptoplastic sea slugs, Plakobranchus ocellatus.</title>
        <authorList>
            <person name="Maeda T."/>
            <person name="Takahashi S."/>
            <person name="Yoshida T."/>
            <person name="Shimamura S."/>
            <person name="Takaki Y."/>
            <person name="Nagai Y."/>
            <person name="Toyoda A."/>
            <person name="Suzuki Y."/>
            <person name="Arimoto A."/>
            <person name="Ishii H."/>
            <person name="Satoh N."/>
            <person name="Nishiyama T."/>
            <person name="Hasebe M."/>
            <person name="Maruyama T."/>
            <person name="Minagawa J."/>
            <person name="Obokata J."/>
            <person name="Shigenobu S."/>
        </authorList>
    </citation>
    <scope>NUCLEOTIDE SEQUENCE [LARGE SCALE GENOMIC DNA]</scope>
</reference>
<dbReference type="AlphaFoldDB" id="A0AAV3ZF71"/>
<feature type="compositionally biased region" description="Polar residues" evidence="1">
    <location>
        <begin position="96"/>
        <end position="105"/>
    </location>
</feature>
<evidence type="ECO:0000256" key="1">
    <source>
        <dbReference type="SAM" id="MobiDB-lite"/>
    </source>
</evidence>
<sequence length="105" mass="11683">MTPCRSSGSFPSFMATSPAETIVKENFSVETDNAAEPTYSVVSQDISLEAWEILDQIEDPMDSCERQEMEKGHSIRSFTTIASVGQPNPRPRKTKQPGQEDTSKR</sequence>
<dbReference type="Proteomes" id="UP000735302">
    <property type="component" value="Unassembled WGS sequence"/>
</dbReference>
<name>A0AAV3ZF71_9GAST</name>
<dbReference type="EMBL" id="BLXT01002394">
    <property type="protein sequence ID" value="GFN93988.1"/>
    <property type="molecule type" value="Genomic_DNA"/>
</dbReference>
<feature type="region of interest" description="Disordered" evidence="1">
    <location>
        <begin position="66"/>
        <end position="105"/>
    </location>
</feature>
<organism evidence="2 3">
    <name type="scientific">Plakobranchus ocellatus</name>
    <dbReference type="NCBI Taxonomy" id="259542"/>
    <lineage>
        <taxon>Eukaryota</taxon>
        <taxon>Metazoa</taxon>
        <taxon>Spiralia</taxon>
        <taxon>Lophotrochozoa</taxon>
        <taxon>Mollusca</taxon>
        <taxon>Gastropoda</taxon>
        <taxon>Heterobranchia</taxon>
        <taxon>Euthyneura</taxon>
        <taxon>Panpulmonata</taxon>
        <taxon>Sacoglossa</taxon>
        <taxon>Placobranchoidea</taxon>
        <taxon>Plakobranchidae</taxon>
        <taxon>Plakobranchus</taxon>
    </lineage>
</organism>
<protein>
    <submittedName>
        <fullName evidence="2">Uncharacterized protein</fullName>
    </submittedName>
</protein>
<comment type="caution">
    <text evidence="2">The sequence shown here is derived from an EMBL/GenBank/DDBJ whole genome shotgun (WGS) entry which is preliminary data.</text>
</comment>
<evidence type="ECO:0000313" key="2">
    <source>
        <dbReference type="EMBL" id="GFN93988.1"/>
    </source>
</evidence>